<dbReference type="PRINTS" id="PR00778">
    <property type="entry name" value="HTHARSR"/>
</dbReference>
<dbReference type="InterPro" id="IPR051011">
    <property type="entry name" value="Metal_resp_trans_reg"/>
</dbReference>
<gene>
    <name evidence="5" type="ORF">FRUB_00598</name>
</gene>
<dbReference type="PROSITE" id="PS50987">
    <property type="entry name" value="HTH_ARSR_2"/>
    <property type="match status" value="1"/>
</dbReference>
<dbReference type="AlphaFoldDB" id="A0A225EC35"/>
<accession>A0A225EC35</accession>
<name>A0A225EC35_9BACT</name>
<proteinExistence type="predicted"/>
<dbReference type="PANTHER" id="PTHR43132">
    <property type="entry name" value="ARSENICAL RESISTANCE OPERON REPRESSOR ARSR-RELATED"/>
    <property type="match status" value="1"/>
</dbReference>
<dbReference type="InterPro" id="IPR011991">
    <property type="entry name" value="ArsR-like_HTH"/>
</dbReference>
<dbReference type="SUPFAM" id="SSF46785">
    <property type="entry name" value="Winged helix' DNA-binding domain"/>
    <property type="match status" value="1"/>
</dbReference>
<dbReference type="InterPro" id="IPR036390">
    <property type="entry name" value="WH_DNA-bd_sf"/>
</dbReference>
<dbReference type="InterPro" id="IPR036388">
    <property type="entry name" value="WH-like_DNA-bd_sf"/>
</dbReference>
<sequence length="104" mass="11516">MRKLTDVLKSIADENRLRILLMLAESGEMNVSAIGDALGQSQPAVSHHLNQLRNAGLIEFRRDGKFNFYALNPTGLHELIDQLFPHGGPARIPLGGVEIAFKRK</sequence>
<keyword evidence="2" id="KW-0238">DNA-binding</keyword>
<reference evidence="6" key="1">
    <citation type="submission" date="2017-06" db="EMBL/GenBank/DDBJ databases">
        <title>Genome analysis of Fimbriiglobus ruber SP5, the first member of the order Planctomycetales with confirmed chitinolytic capability.</title>
        <authorList>
            <person name="Ravin N.V."/>
            <person name="Rakitin A.L."/>
            <person name="Ivanova A.A."/>
            <person name="Beletsky A.V."/>
            <person name="Kulichevskaya I.S."/>
            <person name="Mardanov A.V."/>
            <person name="Dedysh S.N."/>
        </authorList>
    </citation>
    <scope>NUCLEOTIDE SEQUENCE [LARGE SCALE GENOMIC DNA]</scope>
    <source>
        <strain evidence="6">SP5</strain>
    </source>
</reference>
<keyword evidence="1" id="KW-0805">Transcription regulation</keyword>
<dbReference type="InterPro" id="IPR001845">
    <property type="entry name" value="HTH_ArsR_DNA-bd_dom"/>
</dbReference>
<keyword evidence="3" id="KW-0804">Transcription</keyword>
<organism evidence="5 6">
    <name type="scientific">Fimbriiglobus ruber</name>
    <dbReference type="NCBI Taxonomy" id="1908690"/>
    <lineage>
        <taxon>Bacteria</taxon>
        <taxon>Pseudomonadati</taxon>
        <taxon>Planctomycetota</taxon>
        <taxon>Planctomycetia</taxon>
        <taxon>Gemmatales</taxon>
        <taxon>Gemmataceae</taxon>
        <taxon>Fimbriiglobus</taxon>
    </lineage>
</organism>
<comment type="caution">
    <text evidence="5">The sequence shown here is derived from an EMBL/GenBank/DDBJ whole genome shotgun (WGS) entry which is preliminary data.</text>
</comment>
<dbReference type="PANTHER" id="PTHR43132:SF6">
    <property type="entry name" value="HTH-TYPE TRANSCRIPTIONAL REPRESSOR CZRA"/>
    <property type="match status" value="1"/>
</dbReference>
<dbReference type="CDD" id="cd00090">
    <property type="entry name" value="HTH_ARSR"/>
    <property type="match status" value="1"/>
</dbReference>
<dbReference type="EMBL" id="NIDE01000001">
    <property type="protein sequence ID" value="OWK46899.1"/>
    <property type="molecule type" value="Genomic_DNA"/>
</dbReference>
<protein>
    <submittedName>
        <fullName evidence="5">Transcriptional regulator</fullName>
    </submittedName>
</protein>
<dbReference type="Gene3D" id="1.10.10.10">
    <property type="entry name" value="Winged helix-like DNA-binding domain superfamily/Winged helix DNA-binding domain"/>
    <property type="match status" value="1"/>
</dbReference>
<dbReference type="Pfam" id="PF01022">
    <property type="entry name" value="HTH_5"/>
    <property type="match status" value="1"/>
</dbReference>
<evidence type="ECO:0000256" key="3">
    <source>
        <dbReference type="ARBA" id="ARBA00023163"/>
    </source>
</evidence>
<dbReference type="GO" id="GO:0003677">
    <property type="term" value="F:DNA binding"/>
    <property type="evidence" value="ECO:0007669"/>
    <property type="project" value="UniProtKB-KW"/>
</dbReference>
<evidence type="ECO:0000313" key="6">
    <source>
        <dbReference type="Proteomes" id="UP000214646"/>
    </source>
</evidence>
<evidence type="ECO:0000313" key="5">
    <source>
        <dbReference type="EMBL" id="OWK46899.1"/>
    </source>
</evidence>
<evidence type="ECO:0000259" key="4">
    <source>
        <dbReference type="PROSITE" id="PS50987"/>
    </source>
</evidence>
<dbReference type="Proteomes" id="UP000214646">
    <property type="component" value="Unassembled WGS sequence"/>
</dbReference>
<evidence type="ECO:0000256" key="2">
    <source>
        <dbReference type="ARBA" id="ARBA00023125"/>
    </source>
</evidence>
<dbReference type="SMART" id="SM00418">
    <property type="entry name" value="HTH_ARSR"/>
    <property type="match status" value="1"/>
</dbReference>
<feature type="domain" description="HTH arsR-type" evidence="4">
    <location>
        <begin position="1"/>
        <end position="91"/>
    </location>
</feature>
<evidence type="ECO:0000256" key="1">
    <source>
        <dbReference type="ARBA" id="ARBA00023015"/>
    </source>
</evidence>
<dbReference type="GO" id="GO:0003700">
    <property type="term" value="F:DNA-binding transcription factor activity"/>
    <property type="evidence" value="ECO:0007669"/>
    <property type="project" value="InterPro"/>
</dbReference>
<keyword evidence="6" id="KW-1185">Reference proteome</keyword>
<dbReference type="NCBIfam" id="NF033788">
    <property type="entry name" value="HTH_metalloreg"/>
    <property type="match status" value="1"/>
</dbReference>